<dbReference type="SMART" id="SM01126">
    <property type="entry name" value="DDE_Tnp_IS1595"/>
    <property type="match status" value="1"/>
</dbReference>
<comment type="caution">
    <text evidence="2">The sequence shown here is derived from an EMBL/GenBank/DDBJ whole genome shotgun (WGS) entry which is preliminary data.</text>
</comment>
<evidence type="ECO:0000259" key="1">
    <source>
        <dbReference type="SMART" id="SM01126"/>
    </source>
</evidence>
<reference evidence="3" key="1">
    <citation type="journal article" date="2019" name="Int. J. Syst. Evol. Microbiol.">
        <title>The Global Catalogue of Microorganisms (GCM) 10K type strain sequencing project: providing services to taxonomists for standard genome sequencing and annotation.</title>
        <authorList>
            <consortium name="The Broad Institute Genomics Platform"/>
            <consortium name="The Broad Institute Genome Sequencing Center for Infectious Disease"/>
            <person name="Wu L."/>
            <person name="Ma J."/>
        </authorList>
    </citation>
    <scope>NUCLEOTIDE SEQUENCE [LARGE SCALE GENOMIC DNA]</scope>
    <source>
        <strain evidence="3">JCM 4087</strain>
    </source>
</reference>
<dbReference type="PANTHER" id="PTHR47163:SF2">
    <property type="entry name" value="SI:DKEY-17M8.2"/>
    <property type="match status" value="1"/>
</dbReference>
<gene>
    <name evidence="2" type="ORF">ACFPT7_18325</name>
</gene>
<dbReference type="Pfam" id="PF12760">
    <property type="entry name" value="Zn_ribbon_IS1595"/>
    <property type="match status" value="1"/>
</dbReference>
<dbReference type="PANTHER" id="PTHR47163">
    <property type="entry name" value="DDE_TNP_IS1595 DOMAIN-CONTAINING PROTEIN"/>
    <property type="match status" value="1"/>
</dbReference>
<dbReference type="NCBIfam" id="NF033547">
    <property type="entry name" value="transpos_IS1595"/>
    <property type="match status" value="1"/>
</dbReference>
<dbReference type="Proteomes" id="UP001596091">
    <property type="component" value="Unassembled WGS sequence"/>
</dbReference>
<evidence type="ECO:0000313" key="3">
    <source>
        <dbReference type="Proteomes" id="UP001596091"/>
    </source>
</evidence>
<evidence type="ECO:0000313" key="2">
    <source>
        <dbReference type="EMBL" id="MFC5864268.1"/>
    </source>
</evidence>
<keyword evidence="3" id="KW-1185">Reference proteome</keyword>
<dbReference type="EMBL" id="JBHSPH010000009">
    <property type="protein sequence ID" value="MFC5864268.1"/>
    <property type="molecule type" value="Genomic_DNA"/>
</dbReference>
<accession>A0ABW1EMT6</accession>
<dbReference type="InterPro" id="IPR024445">
    <property type="entry name" value="Tnp_ISXO2-like"/>
</dbReference>
<feature type="domain" description="ISXO2-like transposase" evidence="1">
    <location>
        <begin position="134"/>
        <end position="282"/>
    </location>
</feature>
<organism evidence="2 3">
    <name type="scientific">Acidicapsa dinghuensis</name>
    <dbReference type="NCBI Taxonomy" id="2218256"/>
    <lineage>
        <taxon>Bacteria</taxon>
        <taxon>Pseudomonadati</taxon>
        <taxon>Acidobacteriota</taxon>
        <taxon>Terriglobia</taxon>
        <taxon>Terriglobales</taxon>
        <taxon>Acidobacteriaceae</taxon>
        <taxon>Acidicapsa</taxon>
    </lineage>
</organism>
<protein>
    <submittedName>
        <fullName evidence="2">IS1595 family transposase</fullName>
    </submittedName>
</protein>
<sequence length="311" mass="35507">MNLIDVTKTFQTDDDCLAYLETMRWPDGIRCPVCGNNHISKITRKTASKNKRTRIYQCLEPTCKNQFSATSGTIFNDSHLPLTKWFMALALIVDAKKSMSAKQLQEHLGIGSYRTAWYMAHRIRKSMAPRSDDKLSGIVEMDETYVGGKGHGIGRSWHKRFENKEVVVGIKERGGRVRMFHTTDAKIETLAKFLKEHVSADVEAINTDELRAYPKALRLSGHAPEKHMTVNHSKNVYVDGNATTNGIESAFSLFKRAIIGSYHQVSIKHLHRYLSEFETRFNARKEKDRFNPTLRRMLGVEPMPYAELVAE</sequence>
<dbReference type="InterPro" id="IPR024442">
    <property type="entry name" value="Transposase_Zn_ribbon"/>
</dbReference>
<dbReference type="RefSeq" id="WP_263342000.1">
    <property type="nucleotide sequence ID" value="NZ_JAGSYH010000009.1"/>
</dbReference>
<dbReference type="InterPro" id="IPR053164">
    <property type="entry name" value="IS1016-like_transposase"/>
</dbReference>
<proteinExistence type="predicted"/>
<dbReference type="Pfam" id="PF12762">
    <property type="entry name" value="DDE_Tnp_IS1595"/>
    <property type="match status" value="1"/>
</dbReference>
<name>A0ABW1EMT6_9BACT</name>